<dbReference type="GO" id="GO:0043565">
    <property type="term" value="F:sequence-specific DNA binding"/>
    <property type="evidence" value="ECO:0007669"/>
    <property type="project" value="InterPro"/>
</dbReference>
<dbReference type="SUPFAM" id="SSF48295">
    <property type="entry name" value="TrpR-like"/>
    <property type="match status" value="1"/>
</dbReference>
<gene>
    <name evidence="1" type="ORF">IAA53_09475</name>
</gene>
<dbReference type="PANTHER" id="PTHR40080">
    <property type="entry name" value="LMO1763 PROTEIN"/>
    <property type="match status" value="1"/>
</dbReference>
<proteinExistence type="predicted"/>
<evidence type="ECO:0000313" key="2">
    <source>
        <dbReference type="Proteomes" id="UP000824239"/>
    </source>
</evidence>
<dbReference type="PIRSF" id="PIRSF012508">
    <property type="entry name" value="YerC"/>
    <property type="match status" value="1"/>
</dbReference>
<dbReference type="InterPro" id="IPR013368">
    <property type="entry name" value="YecD_YerC"/>
</dbReference>
<name>A0A9D1DJ25_9FIRM</name>
<reference evidence="1" key="2">
    <citation type="journal article" date="2021" name="PeerJ">
        <title>Extensive microbial diversity within the chicken gut microbiome revealed by metagenomics and culture.</title>
        <authorList>
            <person name="Gilroy R."/>
            <person name="Ravi A."/>
            <person name="Getino M."/>
            <person name="Pursley I."/>
            <person name="Horton D.L."/>
            <person name="Alikhan N.F."/>
            <person name="Baker D."/>
            <person name="Gharbi K."/>
            <person name="Hall N."/>
            <person name="Watson M."/>
            <person name="Adriaenssens E.M."/>
            <person name="Foster-Nyarko E."/>
            <person name="Jarju S."/>
            <person name="Secka A."/>
            <person name="Antonio M."/>
            <person name="Oren A."/>
            <person name="Chaudhuri R.R."/>
            <person name="La Ragione R."/>
            <person name="Hildebrand F."/>
            <person name="Pallen M.J."/>
        </authorList>
    </citation>
    <scope>NUCLEOTIDE SEQUENCE</scope>
    <source>
        <strain evidence="1">ChiBcec15-4380</strain>
    </source>
</reference>
<dbReference type="Proteomes" id="UP000824239">
    <property type="component" value="Unassembled WGS sequence"/>
</dbReference>
<dbReference type="GO" id="GO:0003700">
    <property type="term" value="F:DNA-binding transcription factor activity"/>
    <property type="evidence" value="ECO:0007669"/>
    <property type="project" value="InterPro"/>
</dbReference>
<comment type="caution">
    <text evidence="1">The sequence shown here is derived from an EMBL/GenBank/DDBJ whole genome shotgun (WGS) entry which is preliminary data.</text>
</comment>
<dbReference type="PANTHER" id="PTHR40080:SF1">
    <property type="entry name" value="TRPR-LIKE PROTEIN YERC_YECD"/>
    <property type="match status" value="1"/>
</dbReference>
<evidence type="ECO:0000313" key="1">
    <source>
        <dbReference type="EMBL" id="HIR51482.1"/>
    </source>
</evidence>
<dbReference type="InterPro" id="IPR010921">
    <property type="entry name" value="Trp_repressor/repl_initiator"/>
</dbReference>
<dbReference type="AlphaFoldDB" id="A0A9D1DJ25"/>
<dbReference type="EMBL" id="DVHE01000073">
    <property type="protein sequence ID" value="HIR51482.1"/>
    <property type="molecule type" value="Genomic_DNA"/>
</dbReference>
<dbReference type="Gene3D" id="1.10.1270.10">
    <property type="entry name" value="TrpR-like"/>
    <property type="match status" value="1"/>
</dbReference>
<dbReference type="InterPro" id="IPR000831">
    <property type="entry name" value="Trp_repress"/>
</dbReference>
<sequence length="100" mass="11552">MDVLHQKPVERLFQAILTLHNVEECYRFFEDACTIKEIQEIAQRYEVAELLWDGKSYNEINKETGASTATICRVKKCLMYGSSGYKLALERLTAQEDTDV</sequence>
<dbReference type="NCBIfam" id="TIGR02531">
    <property type="entry name" value="yecD_yerC"/>
    <property type="match status" value="1"/>
</dbReference>
<dbReference type="Pfam" id="PF01371">
    <property type="entry name" value="Trp_repressor"/>
    <property type="match status" value="1"/>
</dbReference>
<dbReference type="InterPro" id="IPR038116">
    <property type="entry name" value="TrpR-like_sf"/>
</dbReference>
<organism evidence="1 2">
    <name type="scientific">Candidatus Avoscillospira avicola</name>
    <dbReference type="NCBI Taxonomy" id="2840706"/>
    <lineage>
        <taxon>Bacteria</taxon>
        <taxon>Bacillati</taxon>
        <taxon>Bacillota</taxon>
        <taxon>Clostridia</taxon>
        <taxon>Eubacteriales</taxon>
        <taxon>Oscillospiraceae</taxon>
        <taxon>Oscillospiraceae incertae sedis</taxon>
        <taxon>Candidatus Avoscillospira</taxon>
    </lineage>
</organism>
<protein>
    <submittedName>
        <fullName evidence="1">Uncharacterized protein</fullName>
    </submittedName>
</protein>
<reference evidence="1" key="1">
    <citation type="submission" date="2020-10" db="EMBL/GenBank/DDBJ databases">
        <authorList>
            <person name="Gilroy R."/>
        </authorList>
    </citation>
    <scope>NUCLEOTIDE SEQUENCE</scope>
    <source>
        <strain evidence="1">ChiBcec15-4380</strain>
    </source>
</reference>
<accession>A0A9D1DJ25</accession>